<evidence type="ECO:0000256" key="6">
    <source>
        <dbReference type="SAM" id="MobiDB-lite"/>
    </source>
</evidence>
<keyword evidence="2" id="KW-0805">Transcription regulation</keyword>
<dbReference type="InterPro" id="IPR010734">
    <property type="entry name" value="Copine_C"/>
</dbReference>
<dbReference type="GO" id="GO:0005886">
    <property type="term" value="C:plasma membrane"/>
    <property type="evidence" value="ECO:0007669"/>
    <property type="project" value="TreeGrafter"/>
</dbReference>
<comment type="subcellular location">
    <subcellularLocation>
        <location evidence="1">Nucleus</location>
    </subcellularLocation>
</comment>
<dbReference type="CDD" id="cd00018">
    <property type="entry name" value="AP2"/>
    <property type="match status" value="1"/>
</dbReference>
<evidence type="ECO:0000256" key="2">
    <source>
        <dbReference type="ARBA" id="ARBA00023015"/>
    </source>
</evidence>
<feature type="domain" description="AP2/ERF" evidence="7">
    <location>
        <begin position="500"/>
        <end position="557"/>
    </location>
</feature>
<reference evidence="8 9" key="1">
    <citation type="journal article" date="2020" name="Mol. Plant">
        <title>The Chromosome-Based Rubber Tree Genome Provides New Insights into Spurge Genome Evolution and Rubber Biosynthesis.</title>
        <authorList>
            <person name="Liu J."/>
            <person name="Shi C."/>
            <person name="Shi C.C."/>
            <person name="Li W."/>
            <person name="Zhang Q.J."/>
            <person name="Zhang Y."/>
            <person name="Li K."/>
            <person name="Lu H.F."/>
            <person name="Shi C."/>
            <person name="Zhu S.T."/>
            <person name="Xiao Z.Y."/>
            <person name="Nan H."/>
            <person name="Yue Y."/>
            <person name="Zhu X.G."/>
            <person name="Wu Y."/>
            <person name="Hong X.N."/>
            <person name="Fan G.Y."/>
            <person name="Tong Y."/>
            <person name="Zhang D."/>
            <person name="Mao C.L."/>
            <person name="Liu Y.L."/>
            <person name="Hao S.J."/>
            <person name="Liu W.Q."/>
            <person name="Lv M.Q."/>
            <person name="Zhang H.B."/>
            <person name="Liu Y."/>
            <person name="Hu-Tang G.R."/>
            <person name="Wang J.P."/>
            <person name="Wang J.H."/>
            <person name="Sun Y.H."/>
            <person name="Ni S.B."/>
            <person name="Chen W.B."/>
            <person name="Zhang X.C."/>
            <person name="Jiao Y.N."/>
            <person name="Eichler E.E."/>
            <person name="Li G.H."/>
            <person name="Liu X."/>
            <person name="Gao L.Z."/>
        </authorList>
    </citation>
    <scope>NUCLEOTIDE SEQUENCE [LARGE SCALE GENOMIC DNA]</scope>
    <source>
        <strain evidence="9">cv. GT1</strain>
        <tissue evidence="8">Leaf</tissue>
    </source>
</reference>
<dbReference type="InterPro" id="IPR036955">
    <property type="entry name" value="AP2/ERF_dom_sf"/>
</dbReference>
<dbReference type="SUPFAM" id="SSF53300">
    <property type="entry name" value="vWA-like"/>
    <property type="match status" value="1"/>
</dbReference>
<dbReference type="GO" id="GO:0005544">
    <property type="term" value="F:calcium-dependent phospholipid binding"/>
    <property type="evidence" value="ECO:0007669"/>
    <property type="project" value="InterPro"/>
</dbReference>
<sequence>MGNCCSDVAGGRAAVGGTAAAAAAARMMPSITTSSLVVSTLCFLGSSLKLYKLCCFIYDVDTQFHNIDVEMLKLDEQQFLGEASCVLSEILTKPNRSLTLDLVQKEDSTISSHPQRGQLVVHAEECISSKTSTEMILREVRKSLADLEKLRSSGAGENLFSPAAVGHDHKVLKSQLFVDKFSESVEYTFLDYLKGGCELNFMVAIDFTASNGNPRLPDSLHYLDPSGRLNAYQQAIVEVGEVLQFYDSDKHFPAWGFGARPIDGPVSHCFNLNGSNSHCEDGVVTDLQETKDAIVKASDLPLSILIVGVGGADFKEMEILDADKGERLESSTGRVASRDIVQFVPFRSVQSNEASFILLEEVTYAFLQIYEVNKTLANGLGLAAPSFVIFVRAGQILHCFQLGTVALPGTEQVDPNHGKRPLPFDEPEEKEEDHIFPIYSARSQQDMNAMVAVLSQVIGNTHNNPLQVHENPLTTQQSTTQGHDQPQQPVQDQGNTRRRHYRGVRQRPWGKWAAEIRDPKKAARVWLGTFDNAEAAALAYDEAALRFKGSKAKLNFPERVQGTSELGFLTNRRCLHAGTEQMSNRVIAPPRPPQTQQEAYSSSLQYPQFMFPGGNYGNAVPAGPYGRDQPFLSRTSSSTSSSSSSVPSHQQDELVRSSMQFGSPYSHSNHPPTNWMNFDSKHGRD</sequence>
<evidence type="ECO:0000256" key="1">
    <source>
        <dbReference type="ARBA" id="ARBA00004123"/>
    </source>
</evidence>
<evidence type="ECO:0000256" key="5">
    <source>
        <dbReference type="ARBA" id="ARBA00023242"/>
    </source>
</evidence>
<dbReference type="InterPro" id="IPR001471">
    <property type="entry name" value="AP2/ERF_dom"/>
</dbReference>
<feature type="compositionally biased region" description="Basic residues" evidence="6">
    <location>
        <begin position="496"/>
        <end position="505"/>
    </location>
</feature>
<feature type="compositionally biased region" description="Low complexity" evidence="6">
    <location>
        <begin position="633"/>
        <end position="645"/>
    </location>
</feature>
<dbReference type="PRINTS" id="PR00367">
    <property type="entry name" value="ETHRSPELEMNT"/>
</dbReference>
<dbReference type="InterPro" id="IPR045052">
    <property type="entry name" value="Copine"/>
</dbReference>
<keyword evidence="9" id="KW-1185">Reference proteome</keyword>
<keyword evidence="3" id="KW-0238">DNA-binding</keyword>
<dbReference type="Gene3D" id="3.30.730.10">
    <property type="entry name" value="AP2/ERF domain"/>
    <property type="match status" value="1"/>
</dbReference>
<feature type="region of interest" description="Disordered" evidence="6">
    <location>
        <begin position="620"/>
        <end position="685"/>
    </location>
</feature>
<organism evidence="8 9">
    <name type="scientific">Hevea brasiliensis</name>
    <name type="common">Para rubber tree</name>
    <name type="synonym">Siphonia brasiliensis</name>
    <dbReference type="NCBI Taxonomy" id="3981"/>
    <lineage>
        <taxon>Eukaryota</taxon>
        <taxon>Viridiplantae</taxon>
        <taxon>Streptophyta</taxon>
        <taxon>Embryophyta</taxon>
        <taxon>Tracheophyta</taxon>
        <taxon>Spermatophyta</taxon>
        <taxon>Magnoliopsida</taxon>
        <taxon>eudicotyledons</taxon>
        <taxon>Gunneridae</taxon>
        <taxon>Pentapetalae</taxon>
        <taxon>rosids</taxon>
        <taxon>fabids</taxon>
        <taxon>Malpighiales</taxon>
        <taxon>Euphorbiaceae</taxon>
        <taxon>Crotonoideae</taxon>
        <taxon>Micrandreae</taxon>
        <taxon>Hevea</taxon>
    </lineage>
</organism>
<feature type="region of interest" description="Disordered" evidence="6">
    <location>
        <begin position="474"/>
        <end position="507"/>
    </location>
</feature>
<dbReference type="InterPro" id="IPR036465">
    <property type="entry name" value="vWFA_dom_sf"/>
</dbReference>
<dbReference type="Pfam" id="PF07002">
    <property type="entry name" value="Copine"/>
    <property type="match status" value="2"/>
</dbReference>
<dbReference type="PROSITE" id="PS51032">
    <property type="entry name" value="AP2_ERF"/>
    <property type="match status" value="1"/>
</dbReference>
<dbReference type="Pfam" id="PF00847">
    <property type="entry name" value="AP2"/>
    <property type="match status" value="1"/>
</dbReference>
<evidence type="ECO:0000313" key="9">
    <source>
        <dbReference type="Proteomes" id="UP000467840"/>
    </source>
</evidence>
<dbReference type="GO" id="GO:0071277">
    <property type="term" value="P:cellular response to calcium ion"/>
    <property type="evidence" value="ECO:0007669"/>
    <property type="project" value="TreeGrafter"/>
</dbReference>
<evidence type="ECO:0000313" key="8">
    <source>
        <dbReference type="EMBL" id="KAF2311593.1"/>
    </source>
</evidence>
<keyword evidence="5" id="KW-0539">Nucleus</keyword>
<dbReference type="SUPFAM" id="SSF54171">
    <property type="entry name" value="DNA-binding domain"/>
    <property type="match status" value="1"/>
</dbReference>
<evidence type="ECO:0000259" key="7">
    <source>
        <dbReference type="PROSITE" id="PS51032"/>
    </source>
</evidence>
<evidence type="ECO:0000256" key="4">
    <source>
        <dbReference type="ARBA" id="ARBA00023163"/>
    </source>
</evidence>
<dbReference type="AlphaFoldDB" id="A0A6A6MGT5"/>
<dbReference type="EMBL" id="JAAGAX010000006">
    <property type="protein sequence ID" value="KAF2311593.1"/>
    <property type="molecule type" value="Genomic_DNA"/>
</dbReference>
<dbReference type="InterPro" id="IPR016177">
    <property type="entry name" value="DNA-bd_dom_sf"/>
</dbReference>
<dbReference type="GO" id="GO:0003677">
    <property type="term" value="F:DNA binding"/>
    <property type="evidence" value="ECO:0007669"/>
    <property type="project" value="UniProtKB-KW"/>
</dbReference>
<keyword evidence="4" id="KW-0804">Transcription</keyword>
<dbReference type="GO" id="GO:0005634">
    <property type="term" value="C:nucleus"/>
    <property type="evidence" value="ECO:0007669"/>
    <property type="project" value="UniProtKB-SubCell"/>
</dbReference>
<evidence type="ECO:0000256" key="3">
    <source>
        <dbReference type="ARBA" id="ARBA00023125"/>
    </source>
</evidence>
<proteinExistence type="predicted"/>
<protein>
    <recommendedName>
        <fullName evidence="7">AP2/ERF domain-containing protein</fullName>
    </recommendedName>
</protein>
<feature type="compositionally biased region" description="Polar residues" evidence="6">
    <location>
        <begin position="474"/>
        <end position="494"/>
    </location>
</feature>
<feature type="region of interest" description="Disordered" evidence="6">
    <location>
        <begin position="410"/>
        <end position="430"/>
    </location>
</feature>
<gene>
    <name evidence="8" type="ORF">GH714_025101</name>
</gene>
<dbReference type="FunFam" id="3.30.730.10:FF:000001">
    <property type="entry name" value="Ethylene-responsive transcription factor 2"/>
    <property type="match status" value="1"/>
</dbReference>
<dbReference type="SMART" id="SM00380">
    <property type="entry name" value="AP2"/>
    <property type="match status" value="1"/>
</dbReference>
<dbReference type="PANTHER" id="PTHR10857">
    <property type="entry name" value="COPINE"/>
    <property type="match status" value="1"/>
</dbReference>
<dbReference type="Proteomes" id="UP000467840">
    <property type="component" value="Chromosome 14"/>
</dbReference>
<comment type="caution">
    <text evidence="8">The sequence shown here is derived from an EMBL/GenBank/DDBJ whole genome shotgun (WGS) entry which is preliminary data.</text>
</comment>
<dbReference type="PANTHER" id="PTHR10857:SF106">
    <property type="entry name" value="C2 DOMAIN-CONTAINING PROTEIN"/>
    <property type="match status" value="1"/>
</dbReference>
<accession>A0A6A6MGT5</accession>
<name>A0A6A6MGT5_HEVBR</name>
<feature type="compositionally biased region" description="Polar residues" evidence="6">
    <location>
        <begin position="657"/>
        <end position="677"/>
    </location>
</feature>
<dbReference type="GO" id="GO:0003700">
    <property type="term" value="F:DNA-binding transcription factor activity"/>
    <property type="evidence" value="ECO:0007669"/>
    <property type="project" value="InterPro"/>
</dbReference>